<evidence type="ECO:0000256" key="1">
    <source>
        <dbReference type="ARBA" id="ARBA00008214"/>
    </source>
</evidence>
<dbReference type="Pfam" id="PF06367">
    <property type="entry name" value="Drf_FH3"/>
    <property type="match status" value="1"/>
</dbReference>
<feature type="compositionally biased region" description="Basic and acidic residues" evidence="5">
    <location>
        <begin position="1638"/>
        <end position="1647"/>
    </location>
</feature>
<dbReference type="Pfam" id="PF00498">
    <property type="entry name" value="FHA"/>
    <property type="match status" value="1"/>
</dbReference>
<feature type="compositionally biased region" description="Polar residues" evidence="5">
    <location>
        <begin position="1392"/>
        <end position="1408"/>
    </location>
</feature>
<dbReference type="GO" id="GO:0007015">
    <property type="term" value="P:actin filament organization"/>
    <property type="evidence" value="ECO:0007669"/>
    <property type="project" value="UniProtKB-ARBA"/>
</dbReference>
<dbReference type="SMART" id="SM00498">
    <property type="entry name" value="FH2"/>
    <property type="match status" value="1"/>
</dbReference>
<dbReference type="eggNOG" id="KOG1922">
    <property type="taxonomic scope" value="Eukaryota"/>
</dbReference>
<feature type="compositionally biased region" description="Low complexity" evidence="5">
    <location>
        <begin position="65"/>
        <end position="134"/>
    </location>
</feature>
<dbReference type="Pfam" id="PF02181">
    <property type="entry name" value="FH2"/>
    <property type="match status" value="1"/>
</dbReference>
<feature type="region of interest" description="Disordered" evidence="5">
    <location>
        <begin position="186"/>
        <end position="230"/>
    </location>
</feature>
<dbReference type="KEGG" id="dpp:DICPUDRAFT_97202"/>
<evidence type="ECO:0000313" key="9">
    <source>
        <dbReference type="EMBL" id="EGC37603.1"/>
    </source>
</evidence>
<dbReference type="InterPro" id="IPR008984">
    <property type="entry name" value="SMAD_FHA_dom_sf"/>
</dbReference>
<feature type="compositionally biased region" description="Polar residues" evidence="5">
    <location>
        <begin position="1611"/>
        <end position="1623"/>
    </location>
</feature>
<feature type="compositionally biased region" description="Polar residues" evidence="5">
    <location>
        <begin position="1966"/>
        <end position="1982"/>
    </location>
</feature>
<dbReference type="InterPro" id="IPR042201">
    <property type="entry name" value="FH2_Formin_sf"/>
</dbReference>
<dbReference type="InParanoid" id="F0ZEN7"/>
<feature type="compositionally biased region" description="Polar residues" evidence="5">
    <location>
        <begin position="2045"/>
        <end position="2056"/>
    </location>
</feature>
<dbReference type="InterPro" id="IPR051144">
    <property type="entry name" value="Formin_homology_domain"/>
</dbReference>
<feature type="compositionally biased region" description="Low complexity" evidence="5">
    <location>
        <begin position="2005"/>
        <end position="2036"/>
    </location>
</feature>
<organism evidence="9 10">
    <name type="scientific">Dictyostelium purpureum</name>
    <name type="common">Slime mold</name>
    <dbReference type="NCBI Taxonomy" id="5786"/>
    <lineage>
        <taxon>Eukaryota</taxon>
        <taxon>Amoebozoa</taxon>
        <taxon>Evosea</taxon>
        <taxon>Eumycetozoa</taxon>
        <taxon>Dictyostelia</taxon>
        <taxon>Dictyosteliales</taxon>
        <taxon>Dictyosteliaceae</taxon>
        <taxon>Dictyostelium</taxon>
    </lineage>
</organism>
<keyword evidence="3" id="KW-0009">Actin-binding</keyword>
<dbReference type="Gene3D" id="2.60.200.20">
    <property type="match status" value="1"/>
</dbReference>
<evidence type="ECO:0000313" key="10">
    <source>
        <dbReference type="Proteomes" id="UP000001064"/>
    </source>
</evidence>
<dbReference type="EMBL" id="GL870995">
    <property type="protein sequence ID" value="EGC37603.1"/>
    <property type="molecule type" value="Genomic_DNA"/>
</dbReference>
<feature type="compositionally biased region" description="Low complexity" evidence="5">
    <location>
        <begin position="1"/>
        <end position="36"/>
    </location>
</feature>
<feature type="compositionally biased region" description="Low complexity" evidence="5">
    <location>
        <begin position="1566"/>
        <end position="1576"/>
    </location>
</feature>
<feature type="compositionally biased region" description="Polar residues" evidence="5">
    <location>
        <begin position="1445"/>
        <end position="1455"/>
    </location>
</feature>
<dbReference type="InterPro" id="IPR014768">
    <property type="entry name" value="GBD/FH3_dom"/>
</dbReference>
<evidence type="ECO:0000256" key="4">
    <source>
        <dbReference type="SAM" id="Coils"/>
    </source>
</evidence>
<feature type="compositionally biased region" description="Basic and acidic residues" evidence="5">
    <location>
        <begin position="1409"/>
        <end position="1423"/>
    </location>
</feature>
<evidence type="ECO:0000256" key="5">
    <source>
        <dbReference type="SAM" id="MobiDB-lite"/>
    </source>
</evidence>
<dbReference type="PROSITE" id="PS50006">
    <property type="entry name" value="FHA_DOMAIN"/>
    <property type="match status" value="1"/>
</dbReference>
<dbReference type="InterPro" id="IPR016024">
    <property type="entry name" value="ARM-type_fold"/>
</dbReference>
<evidence type="ECO:0000256" key="3">
    <source>
        <dbReference type="ARBA" id="ARBA00023203"/>
    </source>
</evidence>
<dbReference type="OrthoDB" id="1668162at2759"/>
<feature type="region of interest" description="Disordered" evidence="5">
    <location>
        <begin position="1564"/>
        <end position="1623"/>
    </location>
</feature>
<feature type="region of interest" description="Disordered" evidence="5">
    <location>
        <begin position="1946"/>
        <end position="2099"/>
    </location>
</feature>
<feature type="compositionally biased region" description="Polar residues" evidence="5">
    <location>
        <begin position="1992"/>
        <end position="2003"/>
    </location>
</feature>
<feature type="domain" description="GBD/FH3" evidence="7">
    <location>
        <begin position="451"/>
        <end position="865"/>
    </location>
</feature>
<dbReference type="SUPFAM" id="SSF49879">
    <property type="entry name" value="SMAD/FHA domain"/>
    <property type="match status" value="1"/>
</dbReference>
<feature type="region of interest" description="Disordered" evidence="5">
    <location>
        <begin position="1"/>
        <end position="41"/>
    </location>
</feature>
<evidence type="ECO:0000259" key="6">
    <source>
        <dbReference type="PROSITE" id="PS50006"/>
    </source>
</evidence>
<feature type="compositionally biased region" description="Basic and acidic residues" evidence="5">
    <location>
        <begin position="1372"/>
        <end position="1383"/>
    </location>
</feature>
<dbReference type="GO" id="GO:0003779">
    <property type="term" value="F:actin binding"/>
    <property type="evidence" value="ECO:0007669"/>
    <property type="project" value="UniProtKB-KW"/>
</dbReference>
<dbReference type="InterPro" id="IPR010472">
    <property type="entry name" value="FH3_dom"/>
</dbReference>
<dbReference type="VEuPathDB" id="AmoebaDB:DICPUDRAFT_97202"/>
<accession>F0ZEN7</accession>
<dbReference type="Proteomes" id="UP000001064">
    <property type="component" value="Unassembled WGS sequence"/>
</dbReference>
<keyword evidence="10" id="KW-1185">Reference proteome</keyword>
<feature type="compositionally biased region" description="Low complexity" evidence="5">
    <location>
        <begin position="1877"/>
        <end position="1890"/>
    </location>
</feature>
<keyword evidence="2 4" id="KW-0175">Coiled coil</keyword>
<dbReference type="SUPFAM" id="SSF48371">
    <property type="entry name" value="ARM repeat"/>
    <property type="match status" value="1"/>
</dbReference>
<feature type="compositionally biased region" description="Polar residues" evidence="5">
    <location>
        <begin position="1854"/>
        <end position="1870"/>
    </location>
</feature>
<dbReference type="OMA" id="WVIDCLT"/>
<feature type="region of interest" description="Disordered" evidence="5">
    <location>
        <begin position="880"/>
        <end position="997"/>
    </location>
</feature>
<dbReference type="PROSITE" id="PS51232">
    <property type="entry name" value="GBD_FH3"/>
    <property type="match status" value="1"/>
</dbReference>
<feature type="compositionally biased region" description="Low complexity" evidence="5">
    <location>
        <begin position="148"/>
        <end position="164"/>
    </location>
</feature>
<feature type="compositionally biased region" description="Pro residues" evidence="5">
    <location>
        <begin position="966"/>
        <end position="987"/>
    </location>
</feature>
<dbReference type="Gene3D" id="1.20.58.2220">
    <property type="entry name" value="Formin, FH2 domain"/>
    <property type="match status" value="1"/>
</dbReference>
<reference evidence="10" key="1">
    <citation type="journal article" date="2011" name="Genome Biol.">
        <title>Comparative genomics of the social amoebae Dictyostelium discoideum and Dictyostelium purpureum.</title>
        <authorList>
            <consortium name="US DOE Joint Genome Institute (JGI-PGF)"/>
            <person name="Sucgang R."/>
            <person name="Kuo A."/>
            <person name="Tian X."/>
            <person name="Salerno W."/>
            <person name="Parikh A."/>
            <person name="Feasley C.L."/>
            <person name="Dalin E."/>
            <person name="Tu H."/>
            <person name="Huang E."/>
            <person name="Barry K."/>
            <person name="Lindquist E."/>
            <person name="Shapiro H."/>
            <person name="Bruce D."/>
            <person name="Schmutz J."/>
            <person name="Salamov A."/>
            <person name="Fey P."/>
            <person name="Gaudet P."/>
            <person name="Anjard C."/>
            <person name="Babu M.M."/>
            <person name="Basu S."/>
            <person name="Bushmanova Y."/>
            <person name="van der Wel H."/>
            <person name="Katoh-Kurasawa M."/>
            <person name="Dinh C."/>
            <person name="Coutinho P.M."/>
            <person name="Saito T."/>
            <person name="Elias M."/>
            <person name="Schaap P."/>
            <person name="Kay R.R."/>
            <person name="Henrissat B."/>
            <person name="Eichinger L."/>
            <person name="Rivero F."/>
            <person name="Putnam N.H."/>
            <person name="West C.M."/>
            <person name="Loomis W.F."/>
            <person name="Chisholm R.L."/>
            <person name="Shaulsky G."/>
            <person name="Strassmann J.E."/>
            <person name="Queller D.C."/>
            <person name="Kuspa A."/>
            <person name="Grigoriev I.V."/>
        </authorList>
    </citation>
    <scope>NUCLEOTIDE SEQUENCE [LARGE SCALE GENOMIC DNA]</scope>
    <source>
        <strain evidence="10">QSDP1</strain>
    </source>
</reference>
<feature type="region of interest" description="Disordered" evidence="5">
    <location>
        <begin position="1831"/>
        <end position="1890"/>
    </location>
</feature>
<feature type="region of interest" description="Disordered" evidence="5">
    <location>
        <begin position="1364"/>
        <end position="1471"/>
    </location>
</feature>
<feature type="compositionally biased region" description="Low complexity" evidence="5">
    <location>
        <begin position="186"/>
        <end position="200"/>
    </location>
</feature>
<feature type="compositionally biased region" description="Low complexity" evidence="5">
    <location>
        <begin position="2262"/>
        <end position="2294"/>
    </location>
</feature>
<feature type="compositionally biased region" description="Basic residues" evidence="5">
    <location>
        <begin position="1426"/>
        <end position="1435"/>
    </location>
</feature>
<sequence>MEDNSNSNSNSSNNNSNNNNNSSNNSSNKNESPNKNGSFVKGLVDSLNKSTQIIKNKIGHHHSHSSSNSGDESGSGNSKNLYRKTNSTNNTENNGNSSNINNSNSIDDVNNNTNSNSTPVSTNTTPTNNNSPINLRRSRVNSEGGTANNSPSKNSNNNTCGSTASINKNASSSIKSIANSFNSNVNKSSENLNSSSENVSPQSANPTSVTPNIVSSPTNTSQYKSENSLQSQTTNFLNRSNDKILLNKFPSNPNLNKELTELQQHKQKQQQILQDYEKSLKEKIQNWATLKSNYKNKINDIELNQIETSFGRGEGSDHTFNDKTVSIKHFTITLQKTLLPYGINSPVPSSTSSSPKPTEDIITTFSESSEVSIESGISSSTNNGSDSCVSASHLNSNQSMKSSSCSSPGNTFNKCMEFLIIYIEDHSTNGTFINGTQLKRGEKVQLEEKSVISLSTPDSNSLSFTFESKINQLSDEEKSKLLKVIQIKPTDLDTPESSQQNTPKSGSGIVIAGKRIVRSGSFKNPSQNKPEQFTSLLKMDPGLKNLQLLNQCIKSNDDQWREQLIATDTISLVVDIISHNNKKSKFNELDLQIDIEAIGILSLLSKLPSGIKQISKSHENSFTDLSLVLINSLHQSKIKTLLLQLFIALSLNEVSNRMILSSIEKIQNIKRDRLKFKWFFESMVFESDSDYKLYSITLINSLIVGCKNVQSKSKIKSELESLGLQKIQDLLMFENSREMGIQINKFNSFFNNSESSSGSNQKNFNCKTLNLKDPISLCLLLQNELKESQLSKLPTSPSAKEKDSPQEIEQANSSTFTSILNDLYTITNNTSSKETKNIDPALALNLLSDFAKTISNALTNEDEYKKSLPLLEEKFKKLPGCSMVPKSETGGISNNTEIKPSAPPPPPAAVKDEDKTNNTPTADPPPATDLNEKKEESTSSAPPPPAPAPPPAPPPPPVKGGASSGGPPPPPPPPVKGGPPPPPPPPGGKAVSKVKEEVPSVPMKQLFWSKITANKTSKTVWEDKVEKIELDKPQLETLFCQKKVTAKSNEKASEEKIKVSLIDQRRSQNIGILLSKFKLTPIWVIDCLTSMDEKKLTKDLVNVLIKCVPNPEEEELLKKFEGDKNTLSPIDQFLMETLKVPKIRERLDCIVYKTQFDTLIQEVIVGAKLVESVSNSIMKSTPFKGLLHIILRVGNYMNAGSSRGGANGFKMKFILTISNTKSLDNKSTLLNYIVQFVSEKYPDFLVTNSTIPQLEAASRIVWSELLGQFEQLKVGMSTVQKELDLQIKQIGSDNFTNKFKKFTASKTPHLDSLQIFIKQVEETFQSAMKYFCEDSMQPEEFFQTIFNFINQVVKSHKENEDIRIAKLPKSKKYSDSKNKDKGKSNSNNKQSIVSVVPSNDEASSSTIDKNLKKNDSAHNDSPKLKFLSKLRKKKAGKESNDDQSDPTSLPASPSAFSPIMKQNNSSSNNKSFLSSISPIFRSPKFKVSSISPKLRAKLNSISKSFGKDRSSPSMSPFTSENISEKASIYDKSVQASNASSSNKNELKKELNEIKSNSIEKYKTIFNNNNNNNNNNTNEKHGHTKSLSTGGSKKRVPLLPNTQDIGPKTHSRSTSYSPNSKINSQLMSNPFIMLEQKQKEEKENKPIDNGKPTIPKMWSLKPNAANKNIDNTTNTNTTNTNNNNINNNNINNSINNKNISNHNNEAVAKLNSNENVKDFRDIKLKTTGVIEEERKQYSQRQFKTYGTASGRKTNLSTNKFRNSLRPFHARQLNDSGSSISSIGTSVGSISSFGSSLNNSPNTFGDSFEMFQRESNIKIGSIKQKLLLKQTQLKPTRTDSSRIKRGNNVAHKVKQVENTSPVSNSPPKSNLSAVRRRNNSINRKSSNSSIKSNTYSTITSTISTLSERSINDDAPNPISHNNKVLLNTNPIEPLFKLHKVNINDSANINSNSSTNNLDNNNKTNQSKDNSPSTKNILISPVSATSNSSNSSNSVRATISPKTIENGSVASSSSTSTPASQQSDYSSIDKTSSSSSPQSMAFLRPTLKSVSKQNNGSNIPSSASTFSGSNNSSPTSDNLNSNNNTTFNRKTPEIVTPPTTAPKLKKEIKFTNTVSNNVYTSPPKENTFANIFKSKNHKKSHSYAVNEKPNRPEDYYEDTNMNVEDYPSSANTSSSVMPSDLLPPQHPGRSSEKFKKPKKAINKIKDFSKKLFSHKKSKSVDSIPGNISNNETTTPGHKHSQSLDESPTIPVHNPSPPLKINSNDSSPSSSKLSSSSSPGGSSVSSKLSPGGSSTTSSQKTPDYFDSKKILTPEQLGISKFDVPMVISIPSNIPISKC</sequence>
<dbReference type="STRING" id="5786.F0ZEN7"/>
<protein>
    <recommendedName>
        <fullName evidence="11">FHA domain-containing protein</fullName>
    </recommendedName>
</protein>
<proteinExistence type="inferred from homology"/>
<dbReference type="RefSeq" id="XP_003285864.1">
    <property type="nucleotide sequence ID" value="XM_003285816.1"/>
</dbReference>
<feature type="domain" description="FH2" evidence="8">
    <location>
        <begin position="993"/>
        <end position="1378"/>
    </location>
</feature>
<dbReference type="InterPro" id="IPR011989">
    <property type="entry name" value="ARM-like"/>
</dbReference>
<gene>
    <name evidence="9" type="ORF">DICPUDRAFT_97202</name>
</gene>
<dbReference type="SUPFAM" id="SSF101447">
    <property type="entry name" value="Formin homology 2 domain (FH2 domain)"/>
    <property type="match status" value="1"/>
</dbReference>
<dbReference type="PROSITE" id="PS51444">
    <property type="entry name" value="FH2"/>
    <property type="match status" value="1"/>
</dbReference>
<feature type="compositionally biased region" description="Low complexity" evidence="5">
    <location>
        <begin position="1946"/>
        <end position="1965"/>
    </location>
</feature>
<evidence type="ECO:0000259" key="7">
    <source>
        <dbReference type="PROSITE" id="PS51232"/>
    </source>
</evidence>
<dbReference type="InterPro" id="IPR000253">
    <property type="entry name" value="FHA_dom"/>
</dbReference>
<dbReference type="PANTHER" id="PTHR45733">
    <property type="entry name" value="FORMIN-J"/>
    <property type="match status" value="1"/>
</dbReference>
<dbReference type="SMART" id="SM01139">
    <property type="entry name" value="Drf_FH3"/>
    <property type="match status" value="1"/>
</dbReference>
<comment type="similarity">
    <text evidence="1">Belongs to the formin homology family. Diaphanous subfamily.</text>
</comment>
<feature type="region of interest" description="Disordered" evidence="5">
    <location>
        <begin position="1638"/>
        <end position="1697"/>
    </location>
</feature>
<name>F0ZEN7_DICPU</name>
<feature type="region of interest" description="Disordered" evidence="5">
    <location>
        <begin position="2132"/>
        <end position="2303"/>
    </location>
</feature>
<dbReference type="PANTHER" id="PTHR45733:SF8">
    <property type="entry name" value="FORMIN-J"/>
    <property type="match status" value="1"/>
</dbReference>
<dbReference type="FunCoup" id="F0ZEN7">
    <property type="interactions" value="398"/>
</dbReference>
<evidence type="ECO:0000259" key="8">
    <source>
        <dbReference type="PROSITE" id="PS51444"/>
    </source>
</evidence>
<feature type="compositionally biased region" description="Low complexity" evidence="5">
    <location>
        <begin position="1662"/>
        <end position="1697"/>
    </location>
</feature>
<feature type="region of interest" description="Disordered" evidence="5">
    <location>
        <begin position="58"/>
        <end position="164"/>
    </location>
</feature>
<dbReference type="Gene3D" id="1.25.10.10">
    <property type="entry name" value="Leucine-rich Repeat Variant"/>
    <property type="match status" value="1"/>
</dbReference>
<evidence type="ECO:0000256" key="2">
    <source>
        <dbReference type="ARBA" id="ARBA00023054"/>
    </source>
</evidence>
<feature type="region of interest" description="Disordered" evidence="5">
    <location>
        <begin position="790"/>
        <end position="812"/>
    </location>
</feature>
<feature type="compositionally biased region" description="Low complexity" evidence="5">
    <location>
        <begin position="2057"/>
        <end position="2085"/>
    </location>
</feature>
<feature type="compositionally biased region" description="Polar residues" evidence="5">
    <location>
        <begin position="2222"/>
        <end position="2232"/>
    </location>
</feature>
<dbReference type="InterPro" id="IPR015425">
    <property type="entry name" value="FH2_Formin"/>
</dbReference>
<feature type="coiled-coil region" evidence="4">
    <location>
        <begin position="252"/>
        <end position="286"/>
    </location>
</feature>
<feature type="domain" description="FHA" evidence="6">
    <location>
        <begin position="421"/>
        <end position="438"/>
    </location>
</feature>
<evidence type="ECO:0008006" key="11">
    <source>
        <dbReference type="Google" id="ProtNLM"/>
    </source>
</evidence>
<feature type="compositionally biased region" description="Polar residues" evidence="5">
    <location>
        <begin position="201"/>
        <end position="230"/>
    </location>
</feature>
<dbReference type="GeneID" id="10499526"/>
<feature type="compositionally biased region" description="Pro residues" evidence="5">
    <location>
        <begin position="941"/>
        <end position="958"/>
    </location>
</feature>
<feature type="compositionally biased region" description="Polar residues" evidence="5">
    <location>
        <begin position="2165"/>
        <end position="2174"/>
    </location>
</feature>